<dbReference type="InterPro" id="IPR021153">
    <property type="entry name" value="HrcA_C"/>
</dbReference>
<feature type="domain" description="Winged helix-turn-helix transcription repressor HrcA DNA-binding" evidence="7">
    <location>
        <begin position="12"/>
        <end position="77"/>
    </location>
</feature>
<dbReference type="NCBIfam" id="TIGR00331">
    <property type="entry name" value="hrcA"/>
    <property type="match status" value="1"/>
</dbReference>
<keyword evidence="2 5" id="KW-0805">Transcription regulation</keyword>
<gene>
    <name evidence="5 8" type="primary">hrcA</name>
    <name evidence="8" type="ORF">PSU93_13270</name>
</gene>
<proteinExistence type="inferred from homology"/>
<dbReference type="SUPFAM" id="SSF55781">
    <property type="entry name" value="GAF domain-like"/>
    <property type="match status" value="1"/>
</dbReference>
<reference evidence="8" key="1">
    <citation type="submission" date="2023-01" db="EMBL/GenBank/DDBJ databases">
        <title>Biogeochemical cycle of methane in antarctic sediments.</title>
        <authorList>
            <person name="Roldan D.M."/>
            <person name="Menes R.J."/>
        </authorList>
    </citation>
    <scope>NUCLEOTIDE SEQUENCE [LARGE SCALE GENOMIC DNA]</scope>
    <source>
        <strain evidence="8">K-2018 MAG008</strain>
    </source>
</reference>
<dbReference type="InterPro" id="IPR036390">
    <property type="entry name" value="WH_DNA-bd_sf"/>
</dbReference>
<comment type="function">
    <text evidence="5">Negative regulator of class I heat shock genes (grpE-dnaK-dnaJ and groELS operons). Prevents heat-shock induction of these operons.</text>
</comment>
<dbReference type="InterPro" id="IPR036388">
    <property type="entry name" value="WH-like_DNA-bd_sf"/>
</dbReference>
<evidence type="ECO:0000256" key="1">
    <source>
        <dbReference type="ARBA" id="ARBA00022491"/>
    </source>
</evidence>
<keyword evidence="9" id="KW-1185">Reference proteome</keyword>
<keyword evidence="1 5" id="KW-0678">Repressor</keyword>
<dbReference type="Proteomes" id="UP001160519">
    <property type="component" value="Unassembled WGS sequence"/>
</dbReference>
<dbReference type="EMBL" id="JAQSDF010000059">
    <property type="protein sequence ID" value="MDI1232111.1"/>
    <property type="molecule type" value="Genomic_DNA"/>
</dbReference>
<dbReference type="GO" id="GO:0003677">
    <property type="term" value="F:DNA binding"/>
    <property type="evidence" value="ECO:0007669"/>
    <property type="project" value="InterPro"/>
</dbReference>
<sequence length="373" mass="41021">MGNQVLNERSLQLLKALVERYISDGQPVGSRVLSKDLGVKLSPATIRNVMADLEDLGLLHSPHTSAGRVPTVSGYRLFVDTLLTVKPLEAKDLTRLYQGLSVSDDNSDMIGVASRLLSELTQMAGVVTLPKREKVCLRHIEFLSLSNTRVLVIFVTNEQEVHNKIIHTSKVFSPAELQQAANYLNSIYSGRSLDAVRKAVLNELQEDQERMTKLSGTDLHLPEGCRAGKPGMNQGLLDAVKMAQLAFDQDNDKDKDDYVLTGETNLMGFSELSDMDRLKQLFEAFSQKQGVIHLLDQCMKADGVQIFIGEESGYRAFDHCSLVTSSYSVDDQVVGVLGVIGPTRMAYEKIIPFVDVTAKLLGAALNPKSKAPL</sequence>
<evidence type="ECO:0000256" key="2">
    <source>
        <dbReference type="ARBA" id="ARBA00023015"/>
    </source>
</evidence>
<accession>A0AA43Q963</accession>
<dbReference type="Pfam" id="PF01628">
    <property type="entry name" value="HrcA"/>
    <property type="match status" value="1"/>
</dbReference>
<evidence type="ECO:0000259" key="7">
    <source>
        <dbReference type="Pfam" id="PF03444"/>
    </source>
</evidence>
<dbReference type="Pfam" id="PF03444">
    <property type="entry name" value="WHD_HrcA"/>
    <property type="match status" value="1"/>
</dbReference>
<protein>
    <recommendedName>
        <fullName evidence="5">Heat-inducible transcription repressor HrcA</fullName>
    </recommendedName>
</protein>
<keyword evidence="3 5" id="KW-0346">Stress response</keyword>
<dbReference type="Gene3D" id="1.10.10.10">
    <property type="entry name" value="Winged helix-like DNA-binding domain superfamily/Winged helix DNA-binding domain"/>
    <property type="match status" value="1"/>
</dbReference>
<evidence type="ECO:0000259" key="6">
    <source>
        <dbReference type="Pfam" id="PF01628"/>
    </source>
</evidence>
<name>A0AA43Q963_9GAMM</name>
<dbReference type="PANTHER" id="PTHR34824">
    <property type="entry name" value="HEAT-INDUCIBLE TRANSCRIPTION REPRESSOR HRCA"/>
    <property type="match status" value="1"/>
</dbReference>
<evidence type="ECO:0000256" key="3">
    <source>
        <dbReference type="ARBA" id="ARBA00023016"/>
    </source>
</evidence>
<dbReference type="PIRSF" id="PIRSF005485">
    <property type="entry name" value="HrcA"/>
    <property type="match status" value="1"/>
</dbReference>
<keyword evidence="4 5" id="KW-0804">Transcription</keyword>
<evidence type="ECO:0000313" key="9">
    <source>
        <dbReference type="Proteomes" id="UP001160519"/>
    </source>
</evidence>
<comment type="similarity">
    <text evidence="5">Belongs to the HrcA family.</text>
</comment>
<feature type="domain" description="Heat-inducible transcription repressor HrcA C-terminal" evidence="6">
    <location>
        <begin position="108"/>
        <end position="351"/>
    </location>
</feature>
<dbReference type="HAMAP" id="MF_00081">
    <property type="entry name" value="HrcA"/>
    <property type="match status" value="1"/>
</dbReference>
<dbReference type="SUPFAM" id="SSF46785">
    <property type="entry name" value="Winged helix' DNA-binding domain"/>
    <property type="match status" value="1"/>
</dbReference>
<dbReference type="InterPro" id="IPR023120">
    <property type="entry name" value="WHTH_transcript_rep_HrcA_IDD"/>
</dbReference>
<dbReference type="InterPro" id="IPR005104">
    <property type="entry name" value="WHTH_HrcA_DNA-bd"/>
</dbReference>
<evidence type="ECO:0000256" key="4">
    <source>
        <dbReference type="ARBA" id="ARBA00023163"/>
    </source>
</evidence>
<dbReference type="Gene3D" id="3.30.390.60">
    <property type="entry name" value="Heat-inducible transcription repressor hrca homolog, domain 3"/>
    <property type="match status" value="1"/>
</dbReference>
<evidence type="ECO:0000313" key="8">
    <source>
        <dbReference type="EMBL" id="MDI1232111.1"/>
    </source>
</evidence>
<dbReference type="InterPro" id="IPR002571">
    <property type="entry name" value="HrcA"/>
</dbReference>
<dbReference type="Gene3D" id="3.30.450.40">
    <property type="match status" value="1"/>
</dbReference>
<dbReference type="GO" id="GO:0045892">
    <property type="term" value="P:negative regulation of DNA-templated transcription"/>
    <property type="evidence" value="ECO:0007669"/>
    <property type="project" value="UniProtKB-UniRule"/>
</dbReference>
<dbReference type="PANTHER" id="PTHR34824:SF1">
    <property type="entry name" value="HEAT-INDUCIBLE TRANSCRIPTION REPRESSOR HRCA"/>
    <property type="match status" value="1"/>
</dbReference>
<dbReference type="AlphaFoldDB" id="A0AA43Q963"/>
<comment type="caution">
    <text evidence="8">The sequence shown here is derived from an EMBL/GenBank/DDBJ whole genome shotgun (WGS) entry which is preliminary data.</text>
</comment>
<evidence type="ECO:0000256" key="5">
    <source>
        <dbReference type="HAMAP-Rule" id="MF_00081"/>
    </source>
</evidence>
<organism evidence="8 9">
    <name type="scientific">Candidatus Methylobacter titanis</name>
    <dbReference type="NCBI Taxonomy" id="3053457"/>
    <lineage>
        <taxon>Bacteria</taxon>
        <taxon>Pseudomonadati</taxon>
        <taxon>Pseudomonadota</taxon>
        <taxon>Gammaproteobacteria</taxon>
        <taxon>Methylococcales</taxon>
        <taxon>Methylococcaceae</taxon>
        <taxon>Methylobacter</taxon>
    </lineage>
</organism>
<dbReference type="InterPro" id="IPR029016">
    <property type="entry name" value="GAF-like_dom_sf"/>
</dbReference>